<evidence type="ECO:0000313" key="1">
    <source>
        <dbReference type="EMBL" id="GAA4694250.1"/>
    </source>
</evidence>
<keyword evidence="1" id="KW-0238">DNA-binding</keyword>
<keyword evidence="2" id="KW-1185">Reference proteome</keyword>
<dbReference type="Pfam" id="PF06224">
    <property type="entry name" value="AlkZ-like"/>
    <property type="match status" value="2"/>
</dbReference>
<sequence>MRLTRQRLNRTLLRRQHLLERVDATPEEMARHLVGLQAQETLPPYLSLQARLTSFDPYAVTRALEERSLVRLLTMRGTIHLLDPGDALVLRPWTQVVMDRVQRNHADPLPQLGRALVQAPPRGTWKGTGGVAYEPLEEWIGAPMREPDVPDIVRRYLAAFGPASAADVTTWSGVTRLGPVLAGMDLERHEDEAGKVLYDVPGGVVEDEDAPAPPRLLGTYDNLWLSHAGRDRVTEPAKRRHWMGPNGGVGMMLFVDGWLEGLWRMADDRVEVIELFRDLTKRERADLDVEIDRVEGLLGR</sequence>
<dbReference type="EMBL" id="BAABKM010000002">
    <property type="protein sequence ID" value="GAA4694250.1"/>
    <property type="molecule type" value="Genomic_DNA"/>
</dbReference>
<proteinExistence type="predicted"/>
<reference evidence="2" key="1">
    <citation type="journal article" date="2019" name="Int. J. Syst. Evol. Microbiol.">
        <title>The Global Catalogue of Microorganisms (GCM) 10K type strain sequencing project: providing services to taxonomists for standard genome sequencing and annotation.</title>
        <authorList>
            <consortium name="The Broad Institute Genomics Platform"/>
            <consortium name="The Broad Institute Genome Sequencing Center for Infectious Disease"/>
            <person name="Wu L."/>
            <person name="Ma J."/>
        </authorList>
    </citation>
    <scope>NUCLEOTIDE SEQUENCE [LARGE SCALE GENOMIC DNA]</scope>
    <source>
        <strain evidence="2">JCM 18531</strain>
    </source>
</reference>
<dbReference type="GO" id="GO:0003677">
    <property type="term" value="F:DNA binding"/>
    <property type="evidence" value="ECO:0007669"/>
    <property type="project" value="UniProtKB-KW"/>
</dbReference>
<dbReference type="InterPro" id="IPR009351">
    <property type="entry name" value="AlkZ-like"/>
</dbReference>
<gene>
    <name evidence="1" type="ORF">GCM10023349_06590</name>
</gene>
<organism evidence="1 2">
    <name type="scientific">Nocardioides conyzicola</name>
    <dbReference type="NCBI Taxonomy" id="1651781"/>
    <lineage>
        <taxon>Bacteria</taxon>
        <taxon>Bacillati</taxon>
        <taxon>Actinomycetota</taxon>
        <taxon>Actinomycetes</taxon>
        <taxon>Propionibacteriales</taxon>
        <taxon>Nocardioidaceae</taxon>
        <taxon>Nocardioides</taxon>
    </lineage>
</organism>
<dbReference type="RefSeq" id="WP_345519236.1">
    <property type="nucleotide sequence ID" value="NZ_BAABKM010000002.1"/>
</dbReference>
<evidence type="ECO:0000313" key="2">
    <source>
        <dbReference type="Proteomes" id="UP001499974"/>
    </source>
</evidence>
<accession>A0ABP8WRE0</accession>
<protein>
    <submittedName>
        <fullName evidence="1">Winged helix DNA-binding domain-containing protein</fullName>
    </submittedName>
</protein>
<dbReference type="Proteomes" id="UP001499974">
    <property type="component" value="Unassembled WGS sequence"/>
</dbReference>
<dbReference type="PANTHER" id="PTHR38479:SF2">
    <property type="entry name" value="WINGED HELIX DNA-BINDING DOMAIN-CONTAINING PROTEIN"/>
    <property type="match status" value="1"/>
</dbReference>
<dbReference type="PANTHER" id="PTHR38479">
    <property type="entry name" value="LMO0824 PROTEIN"/>
    <property type="match status" value="1"/>
</dbReference>
<comment type="caution">
    <text evidence="1">The sequence shown here is derived from an EMBL/GenBank/DDBJ whole genome shotgun (WGS) entry which is preliminary data.</text>
</comment>
<name>A0ABP8WRE0_9ACTN</name>